<evidence type="ECO:0000256" key="1">
    <source>
        <dbReference type="SAM" id="MobiDB-lite"/>
    </source>
</evidence>
<keyword evidence="3" id="KW-1185">Reference proteome</keyword>
<sequence>MEAKEGSGLQEHTEILRSICISSVPESNIKISEEIRVVVRPPQPSGQTQHGPSYRQPQPGPSSGMIRPGFSLHPRSWHQFPLAGPYGQPLFAPYFPPQPVYVWPFLPGRPGPQPQLLGQSGIIQPGFPWQPQHSPRFPPGPFDRSQPGPLDTTQPGVSGQPRNSRQPQPEPCDESQPGPSSMTRRRPDLQQDVPKCVYCGIVLEDFGCFLYKEEAKKIPSLCPLHFQMGSPPKKKYLKETQDPKKICLFCTIYFRTYIKVCHFTGCDPGEHDNPYCERCVKSMEEAGRLEHVSANKFTSFLSEAEGKSPER</sequence>
<protein>
    <submittedName>
        <fullName evidence="2">Uncharacterized protein</fullName>
    </submittedName>
</protein>
<evidence type="ECO:0000313" key="3">
    <source>
        <dbReference type="Proteomes" id="UP000494165"/>
    </source>
</evidence>
<accession>A0A8S1DBN3</accession>
<comment type="caution">
    <text evidence="2">The sequence shown here is derived from an EMBL/GenBank/DDBJ whole genome shotgun (WGS) entry which is preliminary data.</text>
</comment>
<gene>
    <name evidence="2" type="ORF">CLODIP_2_CD00559</name>
</gene>
<reference evidence="2 3" key="1">
    <citation type="submission" date="2020-04" db="EMBL/GenBank/DDBJ databases">
        <authorList>
            <person name="Alioto T."/>
            <person name="Alioto T."/>
            <person name="Gomez Garrido J."/>
        </authorList>
    </citation>
    <scope>NUCLEOTIDE SEQUENCE [LARGE SCALE GENOMIC DNA]</scope>
</reference>
<feature type="region of interest" description="Disordered" evidence="1">
    <location>
        <begin position="112"/>
        <end position="187"/>
    </location>
</feature>
<dbReference type="AlphaFoldDB" id="A0A8S1DBN3"/>
<name>A0A8S1DBN3_9INSE</name>
<proteinExistence type="predicted"/>
<feature type="region of interest" description="Disordered" evidence="1">
    <location>
        <begin position="39"/>
        <end position="71"/>
    </location>
</feature>
<dbReference type="Proteomes" id="UP000494165">
    <property type="component" value="Unassembled WGS sequence"/>
</dbReference>
<feature type="compositionally biased region" description="Polar residues" evidence="1">
    <location>
        <begin position="151"/>
        <end position="167"/>
    </location>
</feature>
<dbReference type="EMBL" id="CADEPI010000173">
    <property type="protein sequence ID" value="CAB3378818.1"/>
    <property type="molecule type" value="Genomic_DNA"/>
</dbReference>
<evidence type="ECO:0000313" key="2">
    <source>
        <dbReference type="EMBL" id="CAB3378818.1"/>
    </source>
</evidence>
<organism evidence="2 3">
    <name type="scientific">Cloeon dipterum</name>
    <dbReference type="NCBI Taxonomy" id="197152"/>
    <lineage>
        <taxon>Eukaryota</taxon>
        <taxon>Metazoa</taxon>
        <taxon>Ecdysozoa</taxon>
        <taxon>Arthropoda</taxon>
        <taxon>Hexapoda</taxon>
        <taxon>Insecta</taxon>
        <taxon>Pterygota</taxon>
        <taxon>Palaeoptera</taxon>
        <taxon>Ephemeroptera</taxon>
        <taxon>Pisciforma</taxon>
        <taxon>Baetidae</taxon>
        <taxon>Cloeon</taxon>
    </lineage>
</organism>